<evidence type="ECO:0000313" key="2">
    <source>
        <dbReference type="Proteomes" id="UP000887116"/>
    </source>
</evidence>
<evidence type="ECO:0000313" key="1">
    <source>
        <dbReference type="EMBL" id="GFR01191.1"/>
    </source>
</evidence>
<reference evidence="1" key="1">
    <citation type="submission" date="2020-07" db="EMBL/GenBank/DDBJ databases">
        <title>Multicomponent nature underlies the extraordinary mechanical properties of spider dragline silk.</title>
        <authorList>
            <person name="Kono N."/>
            <person name="Nakamura H."/>
            <person name="Mori M."/>
            <person name="Yoshida Y."/>
            <person name="Ohtoshi R."/>
            <person name="Malay A.D."/>
            <person name="Moran D.A.P."/>
            <person name="Tomita M."/>
            <person name="Numata K."/>
            <person name="Arakawa K."/>
        </authorList>
    </citation>
    <scope>NUCLEOTIDE SEQUENCE</scope>
</reference>
<name>A0A8X6JC82_TRICU</name>
<comment type="caution">
    <text evidence="1">The sequence shown here is derived from an EMBL/GenBank/DDBJ whole genome shotgun (WGS) entry which is preliminary data.</text>
</comment>
<dbReference type="Proteomes" id="UP000887116">
    <property type="component" value="Unassembled WGS sequence"/>
</dbReference>
<organism evidence="1 2">
    <name type="scientific">Trichonephila clavata</name>
    <name type="common">Joro spider</name>
    <name type="synonym">Nephila clavata</name>
    <dbReference type="NCBI Taxonomy" id="2740835"/>
    <lineage>
        <taxon>Eukaryota</taxon>
        <taxon>Metazoa</taxon>
        <taxon>Ecdysozoa</taxon>
        <taxon>Arthropoda</taxon>
        <taxon>Chelicerata</taxon>
        <taxon>Arachnida</taxon>
        <taxon>Araneae</taxon>
        <taxon>Araneomorphae</taxon>
        <taxon>Entelegynae</taxon>
        <taxon>Araneoidea</taxon>
        <taxon>Nephilidae</taxon>
        <taxon>Trichonephila</taxon>
    </lineage>
</organism>
<proteinExistence type="predicted"/>
<keyword evidence="2" id="KW-1185">Reference proteome</keyword>
<protein>
    <submittedName>
        <fullName evidence="1">Uncharacterized protein</fullName>
    </submittedName>
</protein>
<sequence>MFGACCSRNGNISIRIRSIDNQSPEIYQTLGLTTIPIRNILHGVLNQYPFILQYCHELLTSDTVEKEAFVRGGLTPKVNKIPLVHSCIYTPSKKIF</sequence>
<dbReference type="EMBL" id="BMAO01005392">
    <property type="protein sequence ID" value="GFR01191.1"/>
    <property type="molecule type" value="Genomic_DNA"/>
</dbReference>
<dbReference type="AlphaFoldDB" id="A0A8X6JC82"/>
<accession>A0A8X6JC82</accession>
<gene>
    <name evidence="1" type="ORF">TNCT_676751</name>
</gene>